<dbReference type="InterPro" id="IPR017127">
    <property type="entry name" value="Ribosome_uL3_MTase"/>
</dbReference>
<keyword evidence="3" id="KW-0949">S-adenosyl-L-methionine</keyword>
<protein>
    <submittedName>
        <fullName evidence="5">Ribosomal protein L3 glutamine methyltransferase</fullName>
        <ecNumber evidence="5">2.1.1.298</ecNumber>
    </submittedName>
</protein>
<keyword evidence="5" id="KW-0689">Ribosomal protein</keyword>
<dbReference type="EC" id="2.1.1.298" evidence="5"/>
<dbReference type="Proteomes" id="UP000523821">
    <property type="component" value="Unassembled WGS sequence"/>
</dbReference>
<dbReference type="PANTHER" id="PTHR47806">
    <property type="entry name" value="50S RIBOSOMAL PROTEIN L3 GLUTAMINE METHYLTRANSFERASE"/>
    <property type="match status" value="1"/>
</dbReference>
<dbReference type="PANTHER" id="PTHR47806:SF1">
    <property type="entry name" value="RIBOSOMAL PROTEIN UL3 GLUTAMINE METHYLTRANSFERASE"/>
    <property type="match status" value="1"/>
</dbReference>
<dbReference type="PROSITE" id="PS00092">
    <property type="entry name" value="N6_MTASE"/>
    <property type="match status" value="1"/>
</dbReference>
<evidence type="ECO:0000259" key="4">
    <source>
        <dbReference type="Pfam" id="PF05175"/>
    </source>
</evidence>
<gene>
    <name evidence="5" type="ORF">GGQ63_002961</name>
</gene>
<accession>A0A7W9FNI0</accession>
<dbReference type="GO" id="GO:0036009">
    <property type="term" value="F:protein-glutamine N-methyltransferase activity"/>
    <property type="evidence" value="ECO:0007669"/>
    <property type="project" value="InterPro"/>
</dbReference>
<name>A0A7W9FNI0_9HYPH</name>
<dbReference type="InterPro" id="IPR029063">
    <property type="entry name" value="SAM-dependent_MTases_sf"/>
</dbReference>
<dbReference type="SUPFAM" id="SSF53335">
    <property type="entry name" value="S-adenosyl-L-methionine-dependent methyltransferases"/>
    <property type="match status" value="1"/>
</dbReference>
<dbReference type="AlphaFoldDB" id="A0A7W9FNI0"/>
<sequence>MTAADRRAVETLVTLRDVLRYAVSRFRAAGLAHGHGASDAYDDAAFLVLEGLDLPIDRLEPFLDARLLPEEREKLVGLVAARVETRKPLPYLLGRAYIQGFRFRVDERVIVPRSFIGEILFSDGFAGDETGLVPDREAVETVLDLCTGSGALAILAAHLFPNATVDAVDLSQDALAVAALNVAEHGLADRVSLHRGDLFAPLAGRRYDLILTNPPYVDAEAMAALPAEYRHEPVMALAGGEDGLDIVRRILDAAPDHLTETGGLLCEIGTGREILEADYPDLPFLWIDTEESEGEVFWLAAADFEPR</sequence>
<dbReference type="GO" id="GO:0032259">
    <property type="term" value="P:methylation"/>
    <property type="evidence" value="ECO:0007669"/>
    <property type="project" value="UniProtKB-KW"/>
</dbReference>
<dbReference type="NCBIfam" id="TIGR03533">
    <property type="entry name" value="L3_gln_methyl"/>
    <property type="match status" value="1"/>
</dbReference>
<keyword evidence="1 5" id="KW-0489">Methyltransferase</keyword>
<evidence type="ECO:0000256" key="3">
    <source>
        <dbReference type="ARBA" id="ARBA00022691"/>
    </source>
</evidence>
<keyword evidence="2 5" id="KW-0808">Transferase</keyword>
<dbReference type="InterPro" id="IPR002052">
    <property type="entry name" value="DNA_methylase_N6_adenine_CS"/>
</dbReference>
<dbReference type="Gene3D" id="3.40.50.150">
    <property type="entry name" value="Vaccinia Virus protein VP39"/>
    <property type="match status" value="1"/>
</dbReference>
<dbReference type="GO" id="GO:0005829">
    <property type="term" value="C:cytosol"/>
    <property type="evidence" value="ECO:0007669"/>
    <property type="project" value="TreeGrafter"/>
</dbReference>
<dbReference type="Pfam" id="PF05175">
    <property type="entry name" value="MTS"/>
    <property type="match status" value="1"/>
</dbReference>
<dbReference type="NCBIfam" id="TIGR00536">
    <property type="entry name" value="hemK_fam"/>
    <property type="match status" value="1"/>
</dbReference>
<evidence type="ECO:0000313" key="6">
    <source>
        <dbReference type="Proteomes" id="UP000523821"/>
    </source>
</evidence>
<feature type="domain" description="Methyltransferase small" evidence="4">
    <location>
        <begin position="139"/>
        <end position="221"/>
    </location>
</feature>
<comment type="caution">
    <text evidence="5">The sequence shown here is derived from an EMBL/GenBank/DDBJ whole genome shotgun (WGS) entry which is preliminary data.</text>
</comment>
<dbReference type="RefSeq" id="WP_183857100.1">
    <property type="nucleotide sequence ID" value="NZ_JACHOO010000006.1"/>
</dbReference>
<dbReference type="PIRSF" id="PIRSF037167">
    <property type="entry name" value="Mtase_YfcB_prd"/>
    <property type="match status" value="1"/>
</dbReference>
<evidence type="ECO:0000256" key="2">
    <source>
        <dbReference type="ARBA" id="ARBA00022679"/>
    </source>
</evidence>
<evidence type="ECO:0000256" key="1">
    <source>
        <dbReference type="ARBA" id="ARBA00022603"/>
    </source>
</evidence>
<evidence type="ECO:0000313" key="5">
    <source>
        <dbReference type="EMBL" id="MBB5753886.1"/>
    </source>
</evidence>
<dbReference type="InterPro" id="IPR007848">
    <property type="entry name" value="Small_mtfrase_dom"/>
</dbReference>
<dbReference type="EMBL" id="JACHOO010000006">
    <property type="protein sequence ID" value="MBB5753886.1"/>
    <property type="molecule type" value="Genomic_DNA"/>
</dbReference>
<dbReference type="CDD" id="cd02440">
    <property type="entry name" value="AdoMet_MTases"/>
    <property type="match status" value="1"/>
</dbReference>
<keyword evidence="6" id="KW-1185">Reference proteome</keyword>
<keyword evidence="5" id="KW-0687">Ribonucleoprotein</keyword>
<dbReference type="InterPro" id="IPR004556">
    <property type="entry name" value="HemK-like"/>
</dbReference>
<dbReference type="GO" id="GO:0005840">
    <property type="term" value="C:ribosome"/>
    <property type="evidence" value="ECO:0007669"/>
    <property type="project" value="UniProtKB-KW"/>
</dbReference>
<reference evidence="5 6" key="1">
    <citation type="submission" date="2020-08" db="EMBL/GenBank/DDBJ databases">
        <title>Genomic Encyclopedia of Type Strains, Phase IV (KMG-IV): sequencing the most valuable type-strain genomes for metagenomic binning, comparative biology and taxonomic classification.</title>
        <authorList>
            <person name="Goeker M."/>
        </authorList>
    </citation>
    <scope>NUCLEOTIDE SEQUENCE [LARGE SCALE GENOMIC DNA]</scope>
    <source>
        <strain evidence="5 6">DSM 16268</strain>
    </source>
</reference>
<dbReference type="GO" id="GO:0003676">
    <property type="term" value="F:nucleic acid binding"/>
    <property type="evidence" value="ECO:0007669"/>
    <property type="project" value="InterPro"/>
</dbReference>
<proteinExistence type="predicted"/>
<organism evidence="5 6">
    <name type="scientific">Prosthecomicrobium pneumaticum</name>
    <dbReference type="NCBI Taxonomy" id="81895"/>
    <lineage>
        <taxon>Bacteria</taxon>
        <taxon>Pseudomonadati</taxon>
        <taxon>Pseudomonadota</taxon>
        <taxon>Alphaproteobacteria</taxon>
        <taxon>Hyphomicrobiales</taxon>
        <taxon>Kaistiaceae</taxon>
        <taxon>Prosthecomicrobium</taxon>
    </lineage>
</organism>